<dbReference type="RefSeq" id="WP_125575083.1">
    <property type="nucleotide sequence ID" value="NZ_JBHSSO010000070.1"/>
</dbReference>
<comment type="caution">
    <text evidence="1">The sequence shown here is derived from an EMBL/GenBank/DDBJ whole genome shotgun (WGS) entry which is preliminary data.</text>
</comment>
<name>A0ABW1UBK4_9LACO</name>
<sequence length="262" mass="29207">MARQRVIPVTGGMNFRDLGGYTTADGRTVKWQKLFRAGHLSALTLADQQLLLNQGVTVDIDFRSTAELAQFPDRLPNGICFKHLPVFDDDETESTGTAVTLQQQYARNAQGGYQQMRHVYRRLATMAQPQQAYRQFFQYLLAQGEQEGILFHCSAGKDRTGFGAVLLLSALGVTPEQILADYLLTNDLSQARVAARIQAAKRADMNANFLQSIHDLSIVTEDYLYQALTQIVQTAGGMSAYLHDVIGLTDGEIQRLREIYLT</sequence>
<gene>
    <name evidence="1" type="ORF">ACFP1M_11225</name>
</gene>
<dbReference type="Gene3D" id="3.90.190.10">
    <property type="entry name" value="Protein tyrosine phosphatase superfamily"/>
    <property type="match status" value="1"/>
</dbReference>
<dbReference type="InterPro" id="IPR026893">
    <property type="entry name" value="Tyr/Ser_Pase_IphP-type"/>
</dbReference>
<organism evidence="1 2">
    <name type="scientific">Levilactobacillus angrenensis</name>
    <dbReference type="NCBI Taxonomy" id="2486020"/>
    <lineage>
        <taxon>Bacteria</taxon>
        <taxon>Bacillati</taxon>
        <taxon>Bacillota</taxon>
        <taxon>Bacilli</taxon>
        <taxon>Lactobacillales</taxon>
        <taxon>Lactobacillaceae</taxon>
        <taxon>Levilactobacillus</taxon>
    </lineage>
</organism>
<keyword evidence="2" id="KW-1185">Reference proteome</keyword>
<dbReference type="EMBL" id="JBHSSO010000070">
    <property type="protein sequence ID" value="MFC6290744.1"/>
    <property type="molecule type" value="Genomic_DNA"/>
</dbReference>
<dbReference type="InterPro" id="IPR016130">
    <property type="entry name" value="Tyr_Pase_AS"/>
</dbReference>
<evidence type="ECO:0000313" key="2">
    <source>
        <dbReference type="Proteomes" id="UP001596258"/>
    </source>
</evidence>
<reference evidence="2" key="1">
    <citation type="journal article" date="2019" name="Int. J. Syst. Evol. Microbiol.">
        <title>The Global Catalogue of Microorganisms (GCM) 10K type strain sequencing project: providing services to taxonomists for standard genome sequencing and annotation.</title>
        <authorList>
            <consortium name="The Broad Institute Genomics Platform"/>
            <consortium name="The Broad Institute Genome Sequencing Center for Infectious Disease"/>
            <person name="Wu L."/>
            <person name="Ma J."/>
        </authorList>
    </citation>
    <scope>NUCLEOTIDE SEQUENCE [LARGE SCALE GENOMIC DNA]</scope>
    <source>
        <strain evidence="2">CCM 8893</strain>
    </source>
</reference>
<proteinExistence type="predicted"/>
<accession>A0ABW1UBK4</accession>
<dbReference type="SUPFAM" id="SSF52799">
    <property type="entry name" value="(Phosphotyrosine protein) phosphatases II"/>
    <property type="match status" value="1"/>
</dbReference>
<dbReference type="Proteomes" id="UP001596258">
    <property type="component" value="Unassembled WGS sequence"/>
</dbReference>
<evidence type="ECO:0000313" key="1">
    <source>
        <dbReference type="EMBL" id="MFC6290744.1"/>
    </source>
</evidence>
<dbReference type="PROSITE" id="PS00383">
    <property type="entry name" value="TYR_PHOSPHATASE_1"/>
    <property type="match status" value="1"/>
</dbReference>
<dbReference type="Pfam" id="PF13350">
    <property type="entry name" value="Y_phosphatase3"/>
    <property type="match status" value="1"/>
</dbReference>
<dbReference type="InterPro" id="IPR029021">
    <property type="entry name" value="Prot-tyrosine_phosphatase-like"/>
</dbReference>
<protein>
    <submittedName>
        <fullName evidence="1">Tyrosine-protein phosphatase</fullName>
    </submittedName>
</protein>